<keyword evidence="2" id="KW-1185">Reference proteome</keyword>
<gene>
    <name evidence="1" type="ORF">Cha6605_3753</name>
</gene>
<proteinExistence type="predicted"/>
<sequence>MIIVVTPVTVTKLASLTLQIAEGTDPENTTRSNLQALALN</sequence>
<dbReference type="KEGG" id="cmp:Cha6605_3753"/>
<reference evidence="1 2" key="1">
    <citation type="submission" date="2012-05" db="EMBL/GenBank/DDBJ databases">
        <title>Finished chromosome of genome of Chamaesiphon sp. PCC 6605.</title>
        <authorList>
            <consortium name="US DOE Joint Genome Institute"/>
            <person name="Gugger M."/>
            <person name="Coursin T."/>
            <person name="Rippka R."/>
            <person name="Tandeau De Marsac N."/>
            <person name="Huntemann M."/>
            <person name="Wei C.-L."/>
            <person name="Han J."/>
            <person name="Detter J.C."/>
            <person name="Han C."/>
            <person name="Tapia R."/>
            <person name="Chen A."/>
            <person name="Kyrpides N."/>
            <person name="Mavromatis K."/>
            <person name="Markowitz V."/>
            <person name="Szeto E."/>
            <person name="Ivanova N."/>
            <person name="Pagani I."/>
            <person name="Pati A."/>
            <person name="Goodwin L."/>
            <person name="Nordberg H.P."/>
            <person name="Cantor M.N."/>
            <person name="Hua S.X."/>
            <person name="Woyke T."/>
            <person name="Kerfeld C.A."/>
        </authorList>
    </citation>
    <scope>NUCLEOTIDE SEQUENCE [LARGE SCALE GENOMIC DNA]</scope>
    <source>
        <strain evidence="2">ATCC 27169 / PCC 6605</strain>
    </source>
</reference>
<evidence type="ECO:0000313" key="2">
    <source>
        <dbReference type="Proteomes" id="UP000010366"/>
    </source>
</evidence>
<protein>
    <submittedName>
        <fullName evidence="1">Uncharacterized protein</fullName>
    </submittedName>
</protein>
<dbReference type="Proteomes" id="UP000010366">
    <property type="component" value="Chromosome"/>
</dbReference>
<organism evidence="1 2">
    <name type="scientific">Chamaesiphon minutus (strain ATCC 27169 / PCC 6605)</name>
    <dbReference type="NCBI Taxonomy" id="1173020"/>
    <lineage>
        <taxon>Bacteria</taxon>
        <taxon>Bacillati</taxon>
        <taxon>Cyanobacteriota</taxon>
        <taxon>Cyanophyceae</taxon>
        <taxon>Gomontiellales</taxon>
        <taxon>Chamaesiphonaceae</taxon>
        <taxon>Chamaesiphon</taxon>
    </lineage>
</organism>
<dbReference type="HOGENOM" id="CLU_3286909_0_0_3"/>
<name>K9UKK3_CHAP6</name>
<evidence type="ECO:0000313" key="1">
    <source>
        <dbReference type="EMBL" id="AFY94724.1"/>
    </source>
</evidence>
<dbReference type="AlphaFoldDB" id="K9UKK3"/>
<dbReference type="EMBL" id="CP003600">
    <property type="protein sequence ID" value="AFY94724.1"/>
    <property type="molecule type" value="Genomic_DNA"/>
</dbReference>
<accession>K9UKK3</accession>